<feature type="compositionally biased region" description="Low complexity" evidence="1">
    <location>
        <begin position="93"/>
        <end position="102"/>
    </location>
</feature>
<dbReference type="EMBL" id="EQ973775">
    <property type="protein sequence ID" value="EEF50614.1"/>
    <property type="molecule type" value="Genomic_DNA"/>
</dbReference>
<sequence length="312" mass="34829">MDRRRWNEKDEEIYNYLKAYGMNAIAEFFKLQIVEAALNTELLDRLRTYGERGESSSGSSLSICERKRQGLITLMEQERPTLHQNQTQLIQNSSHGGTTSKSTTKRKVSGLLEPRSSHPSISQTQPCYYILESSETQCQIHPSTIIVTTQQQQNNPSNSLVSPHVLTFSTVSTVDSSIIRQSFAIPSSSFTFIPTPPDRTYSSSTAIHQSIVFPSTYESQLNSISTLPITYPSSTPINQTSAFPSTFAPLFTSIPTPAITYPSSTPITHSSFTAANNPVHFTVDEKPFPFQFTIDELENFISHSPKEDEDAQ</sequence>
<feature type="region of interest" description="Disordered" evidence="1">
    <location>
        <begin position="89"/>
        <end position="119"/>
    </location>
</feature>
<dbReference type="AlphaFoldDB" id="B9RE06"/>
<evidence type="ECO:0000313" key="3">
    <source>
        <dbReference type="Proteomes" id="UP000008311"/>
    </source>
</evidence>
<organism evidence="2 3">
    <name type="scientific">Ricinus communis</name>
    <name type="common">Castor bean</name>
    <dbReference type="NCBI Taxonomy" id="3988"/>
    <lineage>
        <taxon>Eukaryota</taxon>
        <taxon>Viridiplantae</taxon>
        <taxon>Streptophyta</taxon>
        <taxon>Embryophyta</taxon>
        <taxon>Tracheophyta</taxon>
        <taxon>Spermatophyta</taxon>
        <taxon>Magnoliopsida</taxon>
        <taxon>eudicotyledons</taxon>
        <taxon>Gunneridae</taxon>
        <taxon>Pentapetalae</taxon>
        <taxon>rosids</taxon>
        <taxon>fabids</taxon>
        <taxon>Malpighiales</taxon>
        <taxon>Euphorbiaceae</taxon>
        <taxon>Acalyphoideae</taxon>
        <taxon>Acalypheae</taxon>
        <taxon>Ricinus</taxon>
    </lineage>
</organism>
<proteinExistence type="predicted"/>
<dbReference type="InParanoid" id="B9RE06"/>
<evidence type="ECO:0000256" key="1">
    <source>
        <dbReference type="SAM" id="MobiDB-lite"/>
    </source>
</evidence>
<name>B9RE06_RICCO</name>
<keyword evidence="3" id="KW-1185">Reference proteome</keyword>
<dbReference type="Proteomes" id="UP000008311">
    <property type="component" value="Unassembled WGS sequence"/>
</dbReference>
<protein>
    <submittedName>
        <fullName evidence="2">Uncharacterized protein</fullName>
    </submittedName>
</protein>
<reference evidence="3" key="1">
    <citation type="journal article" date="2010" name="Nat. Biotechnol.">
        <title>Draft genome sequence of the oilseed species Ricinus communis.</title>
        <authorList>
            <person name="Chan A.P."/>
            <person name="Crabtree J."/>
            <person name="Zhao Q."/>
            <person name="Lorenzi H."/>
            <person name="Orvis J."/>
            <person name="Puiu D."/>
            <person name="Melake-Berhan A."/>
            <person name="Jones K.M."/>
            <person name="Redman J."/>
            <person name="Chen G."/>
            <person name="Cahoon E.B."/>
            <person name="Gedil M."/>
            <person name="Stanke M."/>
            <person name="Haas B.J."/>
            <person name="Wortman J.R."/>
            <person name="Fraser-Liggett C.M."/>
            <person name="Ravel J."/>
            <person name="Rabinowicz P.D."/>
        </authorList>
    </citation>
    <scope>NUCLEOTIDE SEQUENCE [LARGE SCALE GENOMIC DNA]</scope>
    <source>
        <strain evidence="3">cv. Hale</strain>
    </source>
</reference>
<accession>B9RE06</accession>
<evidence type="ECO:0000313" key="2">
    <source>
        <dbReference type="EMBL" id="EEF50614.1"/>
    </source>
</evidence>
<gene>
    <name evidence="2" type="ORF">RCOM_1617230</name>
</gene>